<accession>A0A0V1HLE6</accession>
<protein>
    <submittedName>
        <fullName evidence="1">Uncharacterized protein</fullName>
    </submittedName>
</protein>
<comment type="caution">
    <text evidence="1">The sequence shown here is derived from an EMBL/GenBank/DDBJ whole genome shotgun (WGS) entry which is preliminary data.</text>
</comment>
<name>A0A0V1HLE6_9BILA</name>
<evidence type="ECO:0000313" key="2">
    <source>
        <dbReference type="Proteomes" id="UP000055024"/>
    </source>
</evidence>
<keyword evidence="2" id="KW-1185">Reference proteome</keyword>
<organism evidence="1 2">
    <name type="scientific">Trichinella zimbabwensis</name>
    <dbReference type="NCBI Taxonomy" id="268475"/>
    <lineage>
        <taxon>Eukaryota</taxon>
        <taxon>Metazoa</taxon>
        <taxon>Ecdysozoa</taxon>
        <taxon>Nematoda</taxon>
        <taxon>Enoplea</taxon>
        <taxon>Dorylaimia</taxon>
        <taxon>Trichinellida</taxon>
        <taxon>Trichinellidae</taxon>
        <taxon>Trichinella</taxon>
    </lineage>
</organism>
<reference evidence="1 2" key="1">
    <citation type="submission" date="2015-01" db="EMBL/GenBank/DDBJ databases">
        <title>Evolution of Trichinella species and genotypes.</title>
        <authorList>
            <person name="Korhonen P.K."/>
            <person name="Edoardo P."/>
            <person name="Giuseppe L.R."/>
            <person name="Gasser R.B."/>
        </authorList>
    </citation>
    <scope>NUCLEOTIDE SEQUENCE [LARGE SCALE GENOMIC DNA]</scope>
    <source>
        <strain evidence="1">ISS1029</strain>
    </source>
</reference>
<proteinExistence type="predicted"/>
<dbReference type="OrthoDB" id="10559331at2759"/>
<evidence type="ECO:0000313" key="1">
    <source>
        <dbReference type="EMBL" id="KRZ11437.1"/>
    </source>
</evidence>
<dbReference type="Proteomes" id="UP000055024">
    <property type="component" value="Unassembled WGS sequence"/>
</dbReference>
<dbReference type="AlphaFoldDB" id="A0A0V1HLE6"/>
<dbReference type="EMBL" id="JYDP01000049">
    <property type="protein sequence ID" value="KRZ11437.1"/>
    <property type="molecule type" value="Genomic_DNA"/>
</dbReference>
<gene>
    <name evidence="1" type="ORF">T11_6613</name>
</gene>
<sequence length="72" mass="7949">MTRKSGCNLCELGPSIGPFISDMNVNMGNFLHGAQHAQSALNIRGMCVPVIQRMSNFGEYFPLLFIRFADAL</sequence>